<name>A0A4P6Q1M5_9ACTN</name>
<dbReference type="SUPFAM" id="SSF51735">
    <property type="entry name" value="NAD(P)-binding Rossmann-fold domains"/>
    <property type="match status" value="1"/>
</dbReference>
<organism evidence="6 7">
    <name type="scientific">Streptomonospora litoralis</name>
    <dbReference type="NCBI Taxonomy" id="2498135"/>
    <lineage>
        <taxon>Bacteria</taxon>
        <taxon>Bacillati</taxon>
        <taxon>Actinomycetota</taxon>
        <taxon>Actinomycetes</taxon>
        <taxon>Streptosporangiales</taxon>
        <taxon>Nocardiopsidaceae</taxon>
        <taxon>Streptomonospora</taxon>
    </lineage>
</organism>
<dbReference type="Proteomes" id="UP000292235">
    <property type="component" value="Chromosome"/>
</dbReference>
<accession>A0A4P6Q1M5</accession>
<protein>
    <submittedName>
        <fullName evidence="6">D-lactate dehydrogenase</fullName>
        <ecNumber evidence="6">1.1.1.28</ecNumber>
    </submittedName>
</protein>
<dbReference type="EMBL" id="CP036455">
    <property type="protein sequence ID" value="QBI52614.1"/>
    <property type="molecule type" value="Genomic_DNA"/>
</dbReference>
<proteinExistence type="inferred from homology"/>
<keyword evidence="3" id="KW-0520">NAD</keyword>
<dbReference type="Gene3D" id="3.40.50.720">
    <property type="entry name" value="NAD(P)-binding Rossmann-like Domain"/>
    <property type="match status" value="2"/>
</dbReference>
<evidence type="ECO:0000259" key="5">
    <source>
        <dbReference type="SMART" id="SM00997"/>
    </source>
</evidence>
<dbReference type="AlphaFoldDB" id="A0A4P6Q1M5"/>
<evidence type="ECO:0000256" key="1">
    <source>
        <dbReference type="ARBA" id="ARBA00005854"/>
    </source>
</evidence>
<sequence length="339" mass="35619" precursor="true">MTRPNLVMLSRGGRDTIDSGHWTELERRADITVRRLECAPGPAEAAELLAEADLLAATNLCLPTIDADLLDALPRLHGIVLYATGYDHIDIPLLRSRGVGLSVLPEYATTAVAEHCLAMLFALATRLHLAQDRSRDAVPRRISLRGIELGGKRLGVVGLGRIGGEVARLARGLGMSILGADTDPHARARAAAAGVEVADLPAVLAGSDAVAVCASHTFGAAPLLGEPELARMRSGAMLVNVSRSALVDTAAAAAAVRSGRLRGYAVDDTVLDPAQDGDLLAEGRILQTGHSAWWRDETLDRGARMWADRMLAAVLGEPLDSVTWPKRDAAAGLAPAVSA</sequence>
<keyword evidence="2 4" id="KW-0560">Oxidoreductase</keyword>
<dbReference type="PANTHER" id="PTHR43761">
    <property type="entry name" value="D-ISOMER SPECIFIC 2-HYDROXYACID DEHYDROGENASE FAMILY PROTEIN (AFU_ORTHOLOGUE AFUA_1G13630)"/>
    <property type="match status" value="1"/>
</dbReference>
<dbReference type="SMART" id="SM00997">
    <property type="entry name" value="AdoHcyase_NAD"/>
    <property type="match status" value="1"/>
</dbReference>
<gene>
    <name evidence="6" type="primary">ldhA</name>
    <name evidence="6" type="ORF">EKD16_04020</name>
</gene>
<evidence type="ECO:0000256" key="4">
    <source>
        <dbReference type="RuleBase" id="RU003719"/>
    </source>
</evidence>
<evidence type="ECO:0000313" key="7">
    <source>
        <dbReference type="Proteomes" id="UP000292235"/>
    </source>
</evidence>
<evidence type="ECO:0000256" key="2">
    <source>
        <dbReference type="ARBA" id="ARBA00023002"/>
    </source>
</evidence>
<dbReference type="InterPro" id="IPR050418">
    <property type="entry name" value="D-iso_2-hydroxyacid_DH_PdxB"/>
</dbReference>
<evidence type="ECO:0000313" key="6">
    <source>
        <dbReference type="EMBL" id="QBI52614.1"/>
    </source>
</evidence>
<dbReference type="InterPro" id="IPR006140">
    <property type="entry name" value="D-isomer_DH_NAD-bd"/>
</dbReference>
<dbReference type="InterPro" id="IPR036291">
    <property type="entry name" value="NAD(P)-bd_dom_sf"/>
</dbReference>
<dbReference type="GO" id="GO:0008720">
    <property type="term" value="F:D-lactate dehydrogenase (NAD+) activity"/>
    <property type="evidence" value="ECO:0007669"/>
    <property type="project" value="UniProtKB-EC"/>
</dbReference>
<feature type="domain" description="S-adenosyl-L-homocysteine hydrolase NAD binding" evidence="5">
    <location>
        <begin position="140"/>
        <end position="293"/>
    </location>
</feature>
<evidence type="ECO:0000256" key="3">
    <source>
        <dbReference type="ARBA" id="ARBA00023027"/>
    </source>
</evidence>
<dbReference type="GO" id="GO:0051287">
    <property type="term" value="F:NAD binding"/>
    <property type="evidence" value="ECO:0007669"/>
    <property type="project" value="InterPro"/>
</dbReference>
<dbReference type="PANTHER" id="PTHR43761:SF1">
    <property type="entry name" value="D-ISOMER SPECIFIC 2-HYDROXYACID DEHYDROGENASE CATALYTIC DOMAIN-CONTAINING PROTEIN-RELATED"/>
    <property type="match status" value="1"/>
</dbReference>
<dbReference type="EC" id="1.1.1.28" evidence="6"/>
<dbReference type="InterPro" id="IPR006139">
    <property type="entry name" value="D-isomer_2_OHA_DH_cat_dom"/>
</dbReference>
<comment type="similarity">
    <text evidence="1 4">Belongs to the D-isomer specific 2-hydroxyacid dehydrogenase family.</text>
</comment>
<dbReference type="KEGG" id="strr:EKD16_04020"/>
<dbReference type="InterPro" id="IPR015878">
    <property type="entry name" value="Ado_hCys_hydrolase_NAD-bd"/>
</dbReference>
<dbReference type="SUPFAM" id="SSF52283">
    <property type="entry name" value="Formate/glycerate dehydrogenase catalytic domain-like"/>
    <property type="match status" value="1"/>
</dbReference>
<reference evidence="6 7" key="1">
    <citation type="submission" date="2019-02" db="EMBL/GenBank/DDBJ databases">
        <authorList>
            <person name="Khodamoradi S."/>
            <person name="Hahnke R.L."/>
            <person name="Kaempfer P."/>
            <person name="Schumann P."/>
            <person name="Rohde M."/>
            <person name="Steinert M."/>
            <person name="Luzhetskyy A."/>
            <person name="Wink J."/>
            <person name="Ruckert C."/>
        </authorList>
    </citation>
    <scope>NUCLEOTIDE SEQUENCE [LARGE SCALE GENOMIC DNA]</scope>
    <source>
        <strain evidence="6 7">M2</strain>
    </source>
</reference>
<dbReference type="Pfam" id="PF00389">
    <property type="entry name" value="2-Hacid_dh"/>
    <property type="match status" value="1"/>
</dbReference>
<dbReference type="Pfam" id="PF02826">
    <property type="entry name" value="2-Hacid_dh_C"/>
    <property type="match status" value="1"/>
</dbReference>
<keyword evidence="7" id="KW-1185">Reference proteome</keyword>
<dbReference type="OrthoDB" id="117809at2"/>
<dbReference type="RefSeq" id="WP_131097140.1">
    <property type="nucleotide sequence ID" value="NZ_CP036455.1"/>
</dbReference>